<dbReference type="GO" id="GO:0005634">
    <property type="term" value="C:nucleus"/>
    <property type="evidence" value="ECO:0000318"/>
    <property type="project" value="GO_Central"/>
</dbReference>
<evidence type="ECO:0000313" key="9">
    <source>
        <dbReference type="Proteomes" id="UP000235145"/>
    </source>
</evidence>
<reference evidence="8 9" key="1">
    <citation type="journal article" date="2017" name="Nat. Commun.">
        <title>Genome assembly with in vitro proximity ligation data and whole-genome triplication in lettuce.</title>
        <authorList>
            <person name="Reyes-Chin-Wo S."/>
            <person name="Wang Z."/>
            <person name="Yang X."/>
            <person name="Kozik A."/>
            <person name="Arikit S."/>
            <person name="Song C."/>
            <person name="Xia L."/>
            <person name="Froenicke L."/>
            <person name="Lavelle D.O."/>
            <person name="Truco M.J."/>
            <person name="Xia R."/>
            <person name="Zhu S."/>
            <person name="Xu C."/>
            <person name="Xu H."/>
            <person name="Xu X."/>
            <person name="Cox K."/>
            <person name="Korf I."/>
            <person name="Meyers B.C."/>
            <person name="Michelmore R.W."/>
        </authorList>
    </citation>
    <scope>NUCLEOTIDE SEQUENCE [LARGE SCALE GENOMIC DNA]</scope>
    <source>
        <strain evidence="9">cv. Salinas</strain>
        <tissue evidence="8">Seedlings</tissue>
    </source>
</reference>
<dbReference type="InterPro" id="IPR014476">
    <property type="entry name" value="AHL15-29"/>
</dbReference>
<dbReference type="InterPro" id="IPR005175">
    <property type="entry name" value="PPC_dom"/>
</dbReference>
<feature type="compositionally biased region" description="Polar residues" evidence="6">
    <location>
        <begin position="319"/>
        <end position="329"/>
    </location>
</feature>
<dbReference type="GO" id="GO:0003680">
    <property type="term" value="F:minor groove of adenine-thymine-rich DNA binding"/>
    <property type="evidence" value="ECO:0000318"/>
    <property type="project" value="GO_Central"/>
</dbReference>
<feature type="domain" description="PPC" evidence="7">
    <location>
        <begin position="137"/>
        <end position="278"/>
    </location>
</feature>
<evidence type="ECO:0000256" key="6">
    <source>
        <dbReference type="SAM" id="MobiDB-lite"/>
    </source>
</evidence>
<keyword evidence="3" id="KW-0238">DNA-binding</keyword>
<comment type="subcellular location">
    <subcellularLocation>
        <location evidence="1">Nucleus</location>
    </subcellularLocation>
</comment>
<keyword evidence="4" id="KW-0804">Transcription</keyword>
<feature type="region of interest" description="Disordered" evidence="6">
    <location>
        <begin position="265"/>
        <end position="286"/>
    </location>
</feature>
<dbReference type="Pfam" id="PF03479">
    <property type="entry name" value="PCC"/>
    <property type="match status" value="1"/>
</dbReference>
<evidence type="ECO:0000256" key="1">
    <source>
        <dbReference type="ARBA" id="ARBA00004123"/>
    </source>
</evidence>
<evidence type="ECO:0000256" key="2">
    <source>
        <dbReference type="ARBA" id="ARBA00023015"/>
    </source>
</evidence>
<dbReference type="GO" id="GO:0010228">
    <property type="term" value="P:vegetative to reproductive phase transition of meristem"/>
    <property type="evidence" value="ECO:0000318"/>
    <property type="project" value="GO_Central"/>
</dbReference>
<keyword evidence="5" id="KW-0539">Nucleus</keyword>
<name>A0A9R1UE45_LACSA</name>
<dbReference type="PROSITE" id="PS51742">
    <property type="entry name" value="PPC"/>
    <property type="match status" value="1"/>
</dbReference>
<feature type="region of interest" description="Disordered" evidence="6">
    <location>
        <begin position="79"/>
        <end position="137"/>
    </location>
</feature>
<dbReference type="FunFam" id="3.30.1330.80:FF:000002">
    <property type="entry name" value="AT-hook motif nuclear-localized protein"/>
    <property type="match status" value="1"/>
</dbReference>
<protein>
    <recommendedName>
        <fullName evidence="7">PPC domain-containing protein</fullName>
    </recommendedName>
</protein>
<dbReference type="PANTHER" id="PTHR31100">
    <property type="entry name" value="AT-HOOK MOTIF NUCLEAR-LOCALIZED PROTEIN 15"/>
    <property type="match status" value="1"/>
</dbReference>
<gene>
    <name evidence="8" type="ORF">LSAT_V11C900476000</name>
</gene>
<dbReference type="EMBL" id="NBSK02000009">
    <property type="protein sequence ID" value="KAJ0185442.1"/>
    <property type="molecule type" value="Genomic_DNA"/>
</dbReference>
<evidence type="ECO:0000256" key="4">
    <source>
        <dbReference type="ARBA" id="ARBA00023163"/>
    </source>
</evidence>
<keyword evidence="9" id="KW-1185">Reference proteome</keyword>
<feature type="region of interest" description="Disordered" evidence="6">
    <location>
        <begin position="303"/>
        <end position="329"/>
    </location>
</feature>
<evidence type="ECO:0000313" key="8">
    <source>
        <dbReference type="EMBL" id="KAJ0185442.1"/>
    </source>
</evidence>
<keyword evidence="2" id="KW-0805">Transcription regulation</keyword>
<evidence type="ECO:0000259" key="7">
    <source>
        <dbReference type="PROSITE" id="PS51742"/>
    </source>
</evidence>
<dbReference type="Gene3D" id="3.30.1330.80">
    <property type="entry name" value="Hypothetical protein, similar to alpha- acetolactate decarboxylase, domain 2"/>
    <property type="match status" value="1"/>
</dbReference>
<dbReference type="Proteomes" id="UP000235145">
    <property type="component" value="Unassembled WGS sequence"/>
</dbReference>
<dbReference type="CDD" id="cd11378">
    <property type="entry name" value="DUF296"/>
    <property type="match status" value="1"/>
</dbReference>
<organism evidence="8 9">
    <name type="scientific">Lactuca sativa</name>
    <name type="common">Garden lettuce</name>
    <dbReference type="NCBI Taxonomy" id="4236"/>
    <lineage>
        <taxon>Eukaryota</taxon>
        <taxon>Viridiplantae</taxon>
        <taxon>Streptophyta</taxon>
        <taxon>Embryophyta</taxon>
        <taxon>Tracheophyta</taxon>
        <taxon>Spermatophyta</taxon>
        <taxon>Magnoliopsida</taxon>
        <taxon>eudicotyledons</taxon>
        <taxon>Gunneridae</taxon>
        <taxon>Pentapetalae</taxon>
        <taxon>asterids</taxon>
        <taxon>campanulids</taxon>
        <taxon>Asterales</taxon>
        <taxon>Asteraceae</taxon>
        <taxon>Cichorioideae</taxon>
        <taxon>Cichorieae</taxon>
        <taxon>Lactucinae</taxon>
        <taxon>Lactuca</taxon>
    </lineage>
</organism>
<feature type="compositionally biased region" description="Polar residues" evidence="6">
    <location>
        <begin position="273"/>
        <end position="282"/>
    </location>
</feature>
<evidence type="ECO:0000256" key="3">
    <source>
        <dbReference type="ARBA" id="ARBA00023125"/>
    </source>
</evidence>
<dbReference type="GO" id="GO:0003700">
    <property type="term" value="F:DNA-binding transcription factor activity"/>
    <property type="evidence" value="ECO:0000318"/>
    <property type="project" value="GO_Central"/>
</dbReference>
<dbReference type="SUPFAM" id="SSF117856">
    <property type="entry name" value="AF0104/ALDC/Ptd012-like"/>
    <property type="match status" value="1"/>
</dbReference>
<sequence length="329" mass="34615">MMFETIFNNKNVDDNGIYVLGFFEPEDKNEYDEGSDGEDEEDELGLDLVLENALCSRWVEAAGLHFKDCCKSRLNRSSMADHDDHHKHHPSSIHHLLDPASPEETDGSGGPTRRSRGRPPGSKNKPKPPVIVTRDSPNTLRSHILEVSAGADIVESLNVFARRRGRGVSVLSGTGSVADVTLRQPADPSNNAVTLHGRFEILTFSGTVLPPPAPPNAGGLSVFLAGGGGQVVGGIPVGTLVASSPVVLVAASFANAVFERLPLDEPEEEGGSAQVQPTASQCSGVTSGGGGVSVFNTAAAGTNNSGSDYPFTGDVMGWGSNSRTPYQRD</sequence>
<dbReference type="PANTHER" id="PTHR31100:SF51">
    <property type="entry name" value="AT-HOOK MOTIF NUCLEAR-LOCALIZED PROTEIN 29"/>
    <property type="match status" value="1"/>
</dbReference>
<dbReference type="AlphaFoldDB" id="A0A9R1UE45"/>
<evidence type="ECO:0000256" key="5">
    <source>
        <dbReference type="ARBA" id="ARBA00023242"/>
    </source>
</evidence>
<accession>A0A9R1UE45</accession>
<comment type="caution">
    <text evidence="8">The sequence shown here is derived from an EMBL/GenBank/DDBJ whole genome shotgun (WGS) entry which is preliminary data.</text>
</comment>
<proteinExistence type="predicted"/>